<dbReference type="GO" id="GO:0009277">
    <property type="term" value="C:fungal-type cell wall"/>
    <property type="evidence" value="ECO:0007669"/>
    <property type="project" value="TreeGrafter"/>
</dbReference>
<dbReference type="EMBL" id="KV454211">
    <property type="protein sequence ID" value="ODQ59451.1"/>
    <property type="molecule type" value="Genomic_DNA"/>
</dbReference>
<dbReference type="STRING" id="683960.A0A1E3P1W5"/>
<evidence type="ECO:0000256" key="1">
    <source>
        <dbReference type="ARBA" id="ARBA00004609"/>
    </source>
</evidence>
<reference evidence="7 8" key="1">
    <citation type="journal article" date="2016" name="Proc. Natl. Acad. Sci. U.S.A.">
        <title>Comparative genomics of biotechnologically important yeasts.</title>
        <authorList>
            <person name="Riley R."/>
            <person name="Haridas S."/>
            <person name="Wolfe K.H."/>
            <person name="Lopes M.R."/>
            <person name="Hittinger C.T."/>
            <person name="Goeker M."/>
            <person name="Salamov A.A."/>
            <person name="Wisecaver J.H."/>
            <person name="Long T.M."/>
            <person name="Calvey C.H."/>
            <person name="Aerts A.L."/>
            <person name="Barry K.W."/>
            <person name="Choi C."/>
            <person name="Clum A."/>
            <person name="Coughlan A.Y."/>
            <person name="Deshpande S."/>
            <person name="Douglass A.P."/>
            <person name="Hanson S.J."/>
            <person name="Klenk H.-P."/>
            <person name="LaButti K.M."/>
            <person name="Lapidus A."/>
            <person name="Lindquist E.A."/>
            <person name="Lipzen A.M."/>
            <person name="Meier-Kolthoff J.P."/>
            <person name="Ohm R.A."/>
            <person name="Otillar R.P."/>
            <person name="Pangilinan J.L."/>
            <person name="Peng Y."/>
            <person name="Rokas A."/>
            <person name="Rosa C.A."/>
            <person name="Scheuner C."/>
            <person name="Sibirny A.A."/>
            <person name="Slot J.C."/>
            <person name="Stielow J.B."/>
            <person name="Sun H."/>
            <person name="Kurtzman C.P."/>
            <person name="Blackwell M."/>
            <person name="Grigoriev I.V."/>
            <person name="Jeffries T.W."/>
        </authorList>
    </citation>
    <scope>NUCLEOTIDE SEQUENCE [LARGE SCALE GENOMIC DNA]</scope>
    <source>
        <strain evidence="8">ATCC 58044 / CBS 1984 / NCYC 433 / NRRL Y-366-8</strain>
    </source>
</reference>
<dbReference type="AlphaFoldDB" id="A0A1E3P1W5"/>
<dbReference type="GO" id="GO:0009986">
    <property type="term" value="C:cell surface"/>
    <property type="evidence" value="ECO:0007669"/>
    <property type="project" value="TreeGrafter"/>
</dbReference>
<keyword evidence="6" id="KW-0325">Glycoprotein</keyword>
<keyword evidence="8" id="KW-1185">Reference proteome</keyword>
<dbReference type="SUPFAM" id="SSF52058">
    <property type="entry name" value="L domain-like"/>
    <property type="match status" value="2"/>
</dbReference>
<comment type="similarity">
    <text evidence="2">Belongs to the SPS2 family.</text>
</comment>
<evidence type="ECO:0000256" key="3">
    <source>
        <dbReference type="ARBA" id="ARBA00022475"/>
    </source>
</evidence>
<protein>
    <recommendedName>
        <fullName evidence="9">Receptor L-domain domain-containing protein</fullName>
    </recommendedName>
</protein>
<dbReference type="RefSeq" id="XP_019038658.1">
    <property type="nucleotide sequence ID" value="XM_019182771.1"/>
</dbReference>
<dbReference type="PANTHER" id="PTHR31018">
    <property type="entry name" value="SPORULATION-SPECIFIC PROTEIN-RELATED"/>
    <property type="match status" value="1"/>
</dbReference>
<dbReference type="InterPro" id="IPR051648">
    <property type="entry name" value="CWI-Assembly_Regulator"/>
</dbReference>
<evidence type="ECO:0000256" key="2">
    <source>
        <dbReference type="ARBA" id="ARBA00005798"/>
    </source>
</evidence>
<keyword evidence="5" id="KW-0732">Signal</keyword>
<dbReference type="GO" id="GO:0030476">
    <property type="term" value="P:ascospore wall assembly"/>
    <property type="evidence" value="ECO:0007669"/>
    <property type="project" value="TreeGrafter"/>
</dbReference>
<gene>
    <name evidence="7" type="ORF">WICANDRAFT_56176</name>
</gene>
<evidence type="ECO:0000256" key="6">
    <source>
        <dbReference type="ARBA" id="ARBA00023180"/>
    </source>
</evidence>
<evidence type="ECO:0000313" key="8">
    <source>
        <dbReference type="Proteomes" id="UP000094112"/>
    </source>
</evidence>
<proteinExistence type="inferred from homology"/>
<organism evidence="7 8">
    <name type="scientific">Wickerhamomyces anomalus (strain ATCC 58044 / CBS 1984 / NCYC 433 / NRRL Y-366-8)</name>
    <name type="common">Yeast</name>
    <name type="synonym">Hansenula anomala</name>
    <dbReference type="NCBI Taxonomy" id="683960"/>
    <lineage>
        <taxon>Eukaryota</taxon>
        <taxon>Fungi</taxon>
        <taxon>Dikarya</taxon>
        <taxon>Ascomycota</taxon>
        <taxon>Saccharomycotina</taxon>
        <taxon>Saccharomycetes</taxon>
        <taxon>Phaffomycetales</taxon>
        <taxon>Wickerhamomycetaceae</taxon>
        <taxon>Wickerhamomyces</taxon>
    </lineage>
</organism>
<dbReference type="Proteomes" id="UP000094112">
    <property type="component" value="Unassembled WGS sequence"/>
</dbReference>
<dbReference type="OrthoDB" id="536881at2759"/>
<keyword evidence="4" id="KW-0472">Membrane</keyword>
<dbReference type="GeneID" id="30200017"/>
<name>A0A1E3P1W5_WICAA</name>
<evidence type="ECO:0000313" key="7">
    <source>
        <dbReference type="EMBL" id="ODQ59451.1"/>
    </source>
</evidence>
<dbReference type="InterPro" id="IPR036941">
    <property type="entry name" value="Rcpt_L-dom_sf"/>
</dbReference>
<evidence type="ECO:0000256" key="5">
    <source>
        <dbReference type="ARBA" id="ARBA00022729"/>
    </source>
</evidence>
<dbReference type="Gene3D" id="3.80.20.20">
    <property type="entry name" value="Receptor L-domain"/>
    <property type="match status" value="2"/>
</dbReference>
<sequence>MSNMNIAQVNEAVDDDGEEFEYESSIPTQCSQGDYHISSSTQLEQLYECDDIVGSVIINNYQGPTIDTGDIKTISGDFIVSNASNLVRINIPKLAVIGGRFSLSELTSLTSVHAPTLTDVGSINWNVLPILSTVSFDNGVKKIKSITISDTSLIGFSGFDIDYLDTLNINNNRFLESINANLKGVKEKLTISANAKNILVSLPNLEWANNITIRDVSSINLSNIERVNASFELIDNNFQAVKFPKLSNVGGTLSLIENYNLKEVEFPNINEIGGGLMVVNNTQLSKINFFPKLMSIGGAIEFYGDFKDTTFNKLRLVKGSAIIHSKSDALDCGKWTRGSEENSGSIVRGGKISCIAGSKQQVVKFDQEGEIIDEDISIIDDENKKDRTNFQNSASNLKFMNLGYKEFLLLSILMIVVLN</sequence>
<keyword evidence="4" id="KW-0449">Lipoprotein</keyword>
<evidence type="ECO:0000256" key="4">
    <source>
        <dbReference type="ARBA" id="ARBA00022622"/>
    </source>
</evidence>
<evidence type="ECO:0008006" key="9">
    <source>
        <dbReference type="Google" id="ProtNLM"/>
    </source>
</evidence>
<accession>A0A1E3P1W5</accession>
<keyword evidence="3" id="KW-1003">Cell membrane</keyword>
<dbReference type="GO" id="GO:0005886">
    <property type="term" value="C:plasma membrane"/>
    <property type="evidence" value="ECO:0007669"/>
    <property type="project" value="UniProtKB-SubCell"/>
</dbReference>
<comment type="subcellular location">
    <subcellularLocation>
        <location evidence="1">Cell membrane</location>
        <topology evidence="1">Lipid-anchor</topology>
        <topology evidence="1">GPI-anchor</topology>
    </subcellularLocation>
</comment>
<keyword evidence="4" id="KW-0336">GPI-anchor</keyword>
<dbReference type="PANTHER" id="PTHR31018:SF12">
    <property type="entry name" value="SPORULATION-SPECIFIC PROTEIN 2-RELATED"/>
    <property type="match status" value="1"/>
</dbReference>
<dbReference type="GO" id="GO:0098552">
    <property type="term" value="C:side of membrane"/>
    <property type="evidence" value="ECO:0007669"/>
    <property type="project" value="UniProtKB-KW"/>
</dbReference>